<reference evidence="1 2" key="1">
    <citation type="submission" date="2015-09" db="EMBL/GenBank/DDBJ databases">
        <title>Genome sequencing project for genomic taxonomy and phylogenomics of Bacillus-like bacteria.</title>
        <authorList>
            <person name="Liu B."/>
            <person name="Wang J."/>
            <person name="Zhu Y."/>
            <person name="Liu G."/>
            <person name="Chen Q."/>
            <person name="Chen Z."/>
            <person name="Lan J."/>
            <person name="Che J."/>
            <person name="Ge C."/>
            <person name="Shi H."/>
            <person name="Pan Z."/>
            <person name="Liu X."/>
        </authorList>
    </citation>
    <scope>NUCLEOTIDE SEQUENCE [LARGE SCALE GENOMIC DNA]</scope>
    <source>
        <strain evidence="1 2">LMG 18435</strain>
    </source>
</reference>
<accession>A0A0Q3WX16</accession>
<dbReference type="EMBL" id="LJJC01000004">
    <property type="protein sequence ID" value="KQL53635.1"/>
    <property type="molecule type" value="Genomic_DNA"/>
</dbReference>
<name>A0A0Q3WX16_9BACI</name>
<evidence type="ECO:0000313" key="1">
    <source>
        <dbReference type="EMBL" id="KQL53635.1"/>
    </source>
</evidence>
<protein>
    <submittedName>
        <fullName evidence="1">Uncharacterized protein</fullName>
    </submittedName>
</protein>
<proteinExistence type="predicted"/>
<evidence type="ECO:0000313" key="2">
    <source>
        <dbReference type="Proteomes" id="UP000051888"/>
    </source>
</evidence>
<organism evidence="1 2">
    <name type="scientific">Heyndrickxia shackletonii</name>
    <dbReference type="NCBI Taxonomy" id="157838"/>
    <lineage>
        <taxon>Bacteria</taxon>
        <taxon>Bacillati</taxon>
        <taxon>Bacillota</taxon>
        <taxon>Bacilli</taxon>
        <taxon>Bacillales</taxon>
        <taxon>Bacillaceae</taxon>
        <taxon>Heyndrickxia</taxon>
    </lineage>
</organism>
<sequence>MEVQILPVGALTEVKETLQGILGADVNLSLRGDPEIHLSIGIMLDNQKKGPAIQTFSFIDVPYRYFPLLT</sequence>
<comment type="caution">
    <text evidence="1">The sequence shown here is derived from an EMBL/GenBank/DDBJ whole genome shotgun (WGS) entry which is preliminary data.</text>
</comment>
<dbReference type="AlphaFoldDB" id="A0A0Q3WX16"/>
<keyword evidence="2" id="KW-1185">Reference proteome</keyword>
<dbReference type="Proteomes" id="UP000051888">
    <property type="component" value="Unassembled WGS sequence"/>
</dbReference>
<gene>
    <name evidence="1" type="ORF">AN964_09075</name>
</gene>